<evidence type="ECO:0000256" key="7">
    <source>
        <dbReference type="RuleBase" id="RU363032"/>
    </source>
</evidence>
<dbReference type="InterPro" id="IPR035906">
    <property type="entry name" value="MetI-like_sf"/>
</dbReference>
<dbReference type="Gene3D" id="1.10.3720.10">
    <property type="entry name" value="MetI-like"/>
    <property type="match status" value="1"/>
</dbReference>
<dbReference type="SUPFAM" id="SSF161098">
    <property type="entry name" value="MetI-like"/>
    <property type="match status" value="1"/>
</dbReference>
<evidence type="ECO:0000256" key="6">
    <source>
        <dbReference type="ARBA" id="ARBA00023136"/>
    </source>
</evidence>
<sequence>MSTVLFDTPGPRTLARQRIYTVIAVLVIAALLAAALRQLWTKEMITPDQWEAFGEPRILMALLEELILGTLAAAVVAILFAVTFGAVFAAGRLSDRAWIRLPSRAIVEFFRAVPVLLMIFVAYFGFGSTLGLFWSLVLALTLYNGSVLAEIFRAGIQAVPTGQSEAAYAIGMTKSQVMVQILAPQAVRSMLPAIISQCVVALKDTTLGFAIGAPGIVDVGERIYLARVYNNPFAVGIVLAAVFIIINYSLSKLAVYLESRMRQQGTKALHLVDAGGGGG</sequence>
<keyword evidence="10" id="KW-1185">Reference proteome</keyword>
<keyword evidence="4 7" id="KW-0812">Transmembrane</keyword>
<dbReference type="InterPro" id="IPR000515">
    <property type="entry name" value="MetI-like"/>
</dbReference>
<dbReference type="Proteomes" id="UP000554054">
    <property type="component" value="Unassembled WGS sequence"/>
</dbReference>
<dbReference type="InterPro" id="IPR043429">
    <property type="entry name" value="ArtM/GltK/GlnP/TcyL/YhdX-like"/>
</dbReference>
<dbReference type="RefSeq" id="WP_221935335.1">
    <property type="nucleotide sequence ID" value="NZ_JACCAE010000001.1"/>
</dbReference>
<organism evidence="9 10">
    <name type="scientific">Janibacter cremeus</name>
    <dbReference type="NCBI Taxonomy" id="1285192"/>
    <lineage>
        <taxon>Bacteria</taxon>
        <taxon>Bacillati</taxon>
        <taxon>Actinomycetota</taxon>
        <taxon>Actinomycetes</taxon>
        <taxon>Micrococcales</taxon>
        <taxon>Intrasporangiaceae</taxon>
        <taxon>Janibacter</taxon>
    </lineage>
</organism>
<dbReference type="PROSITE" id="PS50928">
    <property type="entry name" value="ABC_TM1"/>
    <property type="match status" value="1"/>
</dbReference>
<dbReference type="NCBIfam" id="TIGR01726">
    <property type="entry name" value="HEQRo_perm_3TM"/>
    <property type="match status" value="1"/>
</dbReference>
<evidence type="ECO:0000313" key="9">
    <source>
        <dbReference type="EMBL" id="NYF99366.1"/>
    </source>
</evidence>
<feature type="transmembrane region" description="Helical" evidence="7">
    <location>
        <begin position="66"/>
        <end position="91"/>
    </location>
</feature>
<evidence type="ECO:0000256" key="5">
    <source>
        <dbReference type="ARBA" id="ARBA00022989"/>
    </source>
</evidence>
<keyword evidence="5 7" id="KW-1133">Transmembrane helix</keyword>
<feature type="transmembrane region" description="Helical" evidence="7">
    <location>
        <begin position="20"/>
        <end position="40"/>
    </location>
</feature>
<feature type="transmembrane region" description="Helical" evidence="7">
    <location>
        <begin position="112"/>
        <end position="137"/>
    </location>
</feature>
<protein>
    <submittedName>
        <fullName evidence="9">Glutamate transport system permease protein</fullName>
    </submittedName>
</protein>
<dbReference type="GO" id="GO:0043190">
    <property type="term" value="C:ATP-binding cassette (ABC) transporter complex"/>
    <property type="evidence" value="ECO:0007669"/>
    <property type="project" value="InterPro"/>
</dbReference>
<keyword evidence="3" id="KW-1003">Cell membrane</keyword>
<feature type="transmembrane region" description="Helical" evidence="7">
    <location>
        <begin position="233"/>
        <end position="257"/>
    </location>
</feature>
<reference evidence="9 10" key="1">
    <citation type="submission" date="2020-07" db="EMBL/GenBank/DDBJ databases">
        <title>Sequencing the genomes of 1000 actinobacteria strains.</title>
        <authorList>
            <person name="Klenk H.-P."/>
        </authorList>
    </citation>
    <scope>NUCLEOTIDE SEQUENCE [LARGE SCALE GENOMIC DNA]</scope>
    <source>
        <strain evidence="9 10">DSM 26154</strain>
    </source>
</reference>
<dbReference type="PANTHER" id="PTHR30614">
    <property type="entry name" value="MEMBRANE COMPONENT OF AMINO ACID ABC TRANSPORTER"/>
    <property type="match status" value="1"/>
</dbReference>
<proteinExistence type="inferred from homology"/>
<evidence type="ECO:0000256" key="4">
    <source>
        <dbReference type="ARBA" id="ARBA00022692"/>
    </source>
</evidence>
<keyword evidence="2 7" id="KW-0813">Transport</keyword>
<comment type="similarity">
    <text evidence="7">Belongs to the binding-protein-dependent transport system permease family.</text>
</comment>
<accession>A0A852VST2</accession>
<dbReference type="CDD" id="cd06261">
    <property type="entry name" value="TM_PBP2"/>
    <property type="match status" value="1"/>
</dbReference>
<evidence type="ECO:0000259" key="8">
    <source>
        <dbReference type="PROSITE" id="PS50928"/>
    </source>
</evidence>
<dbReference type="Pfam" id="PF00528">
    <property type="entry name" value="BPD_transp_1"/>
    <property type="match status" value="1"/>
</dbReference>
<keyword evidence="6 7" id="KW-0472">Membrane</keyword>
<dbReference type="EMBL" id="JACCAE010000001">
    <property type="protein sequence ID" value="NYF99366.1"/>
    <property type="molecule type" value="Genomic_DNA"/>
</dbReference>
<evidence type="ECO:0000256" key="3">
    <source>
        <dbReference type="ARBA" id="ARBA00022475"/>
    </source>
</evidence>
<evidence type="ECO:0000313" key="10">
    <source>
        <dbReference type="Proteomes" id="UP000554054"/>
    </source>
</evidence>
<feature type="domain" description="ABC transmembrane type-1" evidence="8">
    <location>
        <begin position="67"/>
        <end position="254"/>
    </location>
</feature>
<name>A0A852VST2_9MICO</name>
<dbReference type="GO" id="GO:0006865">
    <property type="term" value="P:amino acid transport"/>
    <property type="evidence" value="ECO:0007669"/>
    <property type="project" value="TreeGrafter"/>
</dbReference>
<dbReference type="GO" id="GO:0022857">
    <property type="term" value="F:transmembrane transporter activity"/>
    <property type="evidence" value="ECO:0007669"/>
    <property type="project" value="InterPro"/>
</dbReference>
<evidence type="ECO:0000256" key="2">
    <source>
        <dbReference type="ARBA" id="ARBA00022448"/>
    </source>
</evidence>
<comment type="subcellular location">
    <subcellularLocation>
        <location evidence="1 7">Cell membrane</location>
        <topology evidence="1 7">Multi-pass membrane protein</topology>
    </subcellularLocation>
</comment>
<dbReference type="PANTHER" id="PTHR30614:SF21">
    <property type="entry name" value="AMINO ACID ABC TRANSPORTER PERMEASE"/>
    <property type="match status" value="1"/>
</dbReference>
<dbReference type="InterPro" id="IPR010065">
    <property type="entry name" value="AA_ABC_transptr_permease_3TM"/>
</dbReference>
<dbReference type="AlphaFoldDB" id="A0A852VST2"/>
<gene>
    <name evidence="9" type="ORF">BJY20_002758</name>
</gene>
<evidence type="ECO:0000256" key="1">
    <source>
        <dbReference type="ARBA" id="ARBA00004651"/>
    </source>
</evidence>
<comment type="caution">
    <text evidence="9">The sequence shown here is derived from an EMBL/GenBank/DDBJ whole genome shotgun (WGS) entry which is preliminary data.</text>
</comment>